<evidence type="ECO:0000313" key="2">
    <source>
        <dbReference type="Proteomes" id="UP001151760"/>
    </source>
</evidence>
<sequence length="280" mass="31408">MLKNATKEEPREPIFANKGIQVDGTNELHRVSIIVDDVQDAKEEDDVPSKVLPCQLPPKELYLGSFTLPCTIGSLNLYVIAELEASVNIMPKLMFEHLKLANLKKTDMLVEMADMTRKAPLGTMENITVKIKKILFCSDFVTMDMLREPNETMILGRPFLATIHAKIDVFNREISLGIGEDRVLFDMDGSVHHYKEPEVEHRDAKTNSRFRKNHVKMAYIGIKTLKIQPAKGDTTSGLHRIVSLMIMALTGLAQLATKGVLGEGSALLMRQFEAGRDYLL</sequence>
<organism evidence="1 2">
    <name type="scientific">Tanacetum coccineum</name>
    <dbReference type="NCBI Taxonomy" id="301880"/>
    <lineage>
        <taxon>Eukaryota</taxon>
        <taxon>Viridiplantae</taxon>
        <taxon>Streptophyta</taxon>
        <taxon>Embryophyta</taxon>
        <taxon>Tracheophyta</taxon>
        <taxon>Spermatophyta</taxon>
        <taxon>Magnoliopsida</taxon>
        <taxon>eudicotyledons</taxon>
        <taxon>Gunneridae</taxon>
        <taxon>Pentapetalae</taxon>
        <taxon>asterids</taxon>
        <taxon>campanulids</taxon>
        <taxon>Asterales</taxon>
        <taxon>Asteraceae</taxon>
        <taxon>Asteroideae</taxon>
        <taxon>Anthemideae</taxon>
        <taxon>Anthemidinae</taxon>
        <taxon>Tanacetum</taxon>
    </lineage>
</organism>
<accession>A0ABQ5BR69</accession>
<comment type="caution">
    <text evidence="1">The sequence shown here is derived from an EMBL/GenBank/DDBJ whole genome shotgun (WGS) entry which is preliminary data.</text>
</comment>
<dbReference type="Proteomes" id="UP001151760">
    <property type="component" value="Unassembled WGS sequence"/>
</dbReference>
<dbReference type="EMBL" id="BQNB010013462">
    <property type="protein sequence ID" value="GJT16273.1"/>
    <property type="molecule type" value="Genomic_DNA"/>
</dbReference>
<name>A0ABQ5BR69_9ASTR</name>
<reference evidence="1" key="1">
    <citation type="journal article" date="2022" name="Int. J. Mol. Sci.">
        <title>Draft Genome of Tanacetum Coccineum: Genomic Comparison of Closely Related Tanacetum-Family Plants.</title>
        <authorList>
            <person name="Yamashiro T."/>
            <person name="Shiraishi A."/>
            <person name="Nakayama K."/>
            <person name="Satake H."/>
        </authorList>
    </citation>
    <scope>NUCLEOTIDE SEQUENCE</scope>
</reference>
<proteinExistence type="predicted"/>
<dbReference type="Gene3D" id="2.40.70.10">
    <property type="entry name" value="Acid Proteases"/>
    <property type="match status" value="1"/>
</dbReference>
<feature type="non-terminal residue" evidence="1">
    <location>
        <position position="280"/>
    </location>
</feature>
<keyword evidence="2" id="KW-1185">Reference proteome</keyword>
<dbReference type="PANTHER" id="PTHR33067">
    <property type="entry name" value="RNA-DIRECTED DNA POLYMERASE-RELATED"/>
    <property type="match status" value="1"/>
</dbReference>
<protein>
    <submittedName>
        <fullName evidence="1">Ribonuclease H-like domain-containing protein</fullName>
    </submittedName>
</protein>
<dbReference type="CDD" id="cd00303">
    <property type="entry name" value="retropepsin_like"/>
    <property type="match status" value="1"/>
</dbReference>
<reference evidence="1" key="2">
    <citation type="submission" date="2022-01" db="EMBL/GenBank/DDBJ databases">
        <authorList>
            <person name="Yamashiro T."/>
            <person name="Shiraishi A."/>
            <person name="Satake H."/>
            <person name="Nakayama K."/>
        </authorList>
    </citation>
    <scope>NUCLEOTIDE SEQUENCE</scope>
</reference>
<dbReference type="PANTHER" id="PTHR33067:SF35">
    <property type="entry name" value="ASPARTIC PEPTIDASE DDI1-TYPE DOMAIN-CONTAINING PROTEIN"/>
    <property type="match status" value="1"/>
</dbReference>
<evidence type="ECO:0000313" key="1">
    <source>
        <dbReference type="EMBL" id="GJT16273.1"/>
    </source>
</evidence>
<gene>
    <name evidence="1" type="ORF">Tco_0874979</name>
</gene>
<dbReference type="InterPro" id="IPR021109">
    <property type="entry name" value="Peptidase_aspartic_dom_sf"/>
</dbReference>